<organism evidence="3 4">
    <name type="scientific">Allacma fusca</name>
    <dbReference type="NCBI Taxonomy" id="39272"/>
    <lineage>
        <taxon>Eukaryota</taxon>
        <taxon>Metazoa</taxon>
        <taxon>Ecdysozoa</taxon>
        <taxon>Arthropoda</taxon>
        <taxon>Hexapoda</taxon>
        <taxon>Collembola</taxon>
        <taxon>Symphypleona</taxon>
        <taxon>Sminthuridae</taxon>
        <taxon>Allacma</taxon>
    </lineage>
</organism>
<evidence type="ECO:0000256" key="1">
    <source>
        <dbReference type="SAM" id="MobiDB-lite"/>
    </source>
</evidence>
<feature type="signal peptide" evidence="2">
    <location>
        <begin position="1"/>
        <end position="18"/>
    </location>
</feature>
<gene>
    <name evidence="3" type="ORF">AFUS01_LOCUS8440</name>
</gene>
<protein>
    <submittedName>
        <fullName evidence="3">Uncharacterized protein</fullName>
    </submittedName>
</protein>
<dbReference type="EMBL" id="CAJVCH010058699">
    <property type="protein sequence ID" value="CAG7719099.1"/>
    <property type="molecule type" value="Genomic_DNA"/>
</dbReference>
<dbReference type="AlphaFoldDB" id="A0A8J2JQ69"/>
<feature type="compositionally biased region" description="Gly residues" evidence="1">
    <location>
        <begin position="66"/>
        <end position="120"/>
    </location>
</feature>
<feature type="chain" id="PRO_5035194050" evidence="2">
    <location>
        <begin position="19"/>
        <end position="301"/>
    </location>
</feature>
<proteinExistence type="predicted"/>
<name>A0A8J2JQ69_9HEXA</name>
<sequence>MAFKLLVVCFALVAAVNCQKGWRNVGSGGASGGNYGGSSGGRYPPPQPSFGSGGSHGGNNPSFGGSRPGFGSGGSQGGNNPGFGGSRPGYGGGGSQGGNNPGFGGSRPGSGSGGSHGGNNPGPSFAIVSQSFGSNSDNWATEQTDAQELVGNSGAQNLHPKRTCRNVNSGKTSALCGNKNKDDNRCLYACVAGGFYHGMCGKSKECFCYRNNPEKGFIIEKRNPVMRKLKTRPSDDKVDAKTEQNPKEITEWFQSFNFYNNLKCDPCLCPAGCAIYGYFSGFCTPGAASECMCATAAKKPM</sequence>
<comment type="caution">
    <text evidence="3">The sequence shown here is derived from an EMBL/GenBank/DDBJ whole genome shotgun (WGS) entry which is preliminary data.</text>
</comment>
<accession>A0A8J2JQ69</accession>
<evidence type="ECO:0000313" key="4">
    <source>
        <dbReference type="Proteomes" id="UP000708208"/>
    </source>
</evidence>
<feature type="compositionally biased region" description="Polar residues" evidence="1">
    <location>
        <begin position="127"/>
        <end position="138"/>
    </location>
</feature>
<keyword evidence="2" id="KW-0732">Signal</keyword>
<feature type="region of interest" description="Disordered" evidence="1">
    <location>
        <begin position="36"/>
        <end position="138"/>
    </location>
</feature>
<reference evidence="3" key="1">
    <citation type="submission" date="2021-06" db="EMBL/GenBank/DDBJ databases">
        <authorList>
            <person name="Hodson N. C."/>
            <person name="Mongue J. A."/>
            <person name="Jaron S. K."/>
        </authorList>
    </citation>
    <scope>NUCLEOTIDE SEQUENCE</scope>
</reference>
<evidence type="ECO:0000256" key="2">
    <source>
        <dbReference type="SAM" id="SignalP"/>
    </source>
</evidence>
<dbReference type="Proteomes" id="UP000708208">
    <property type="component" value="Unassembled WGS sequence"/>
</dbReference>
<evidence type="ECO:0000313" key="3">
    <source>
        <dbReference type="EMBL" id="CAG7719099.1"/>
    </source>
</evidence>
<keyword evidence="4" id="KW-1185">Reference proteome</keyword>